<reference evidence="1" key="1">
    <citation type="journal article" date="2014" name="BMC Genomics">
        <title>The Babesia bovis gene and promoter model: an update from full-length EST analysis.</title>
        <authorList>
            <person name="Yamagishi J."/>
            <person name="Wakaguri H."/>
            <person name="Yokoyama N."/>
            <person name="Yamashita R."/>
            <person name="Suzuki Y."/>
            <person name="Xuan X."/>
            <person name="Igarashi I."/>
        </authorList>
    </citation>
    <scope>NUCLEOTIDE SEQUENCE</scope>
    <source>
        <strain evidence="1">Texas</strain>
    </source>
</reference>
<evidence type="ECO:0000313" key="1">
    <source>
        <dbReference type="EMBL" id="BAN65496.1"/>
    </source>
</evidence>
<dbReference type="EMBL" id="AK441702">
    <property type="protein sequence ID" value="BAN65496.1"/>
    <property type="molecule type" value="mRNA"/>
</dbReference>
<organism evidence="1">
    <name type="scientific">Babesia bovis</name>
    <dbReference type="NCBI Taxonomy" id="5865"/>
    <lineage>
        <taxon>Eukaryota</taxon>
        <taxon>Sar</taxon>
        <taxon>Alveolata</taxon>
        <taxon>Apicomplexa</taxon>
        <taxon>Aconoidasida</taxon>
        <taxon>Piroplasmida</taxon>
        <taxon>Babesiidae</taxon>
        <taxon>Babesia</taxon>
    </lineage>
</organism>
<accession>S6B8N7</accession>
<dbReference type="PROSITE" id="PS51257">
    <property type="entry name" value="PROKAR_LIPOPROTEIN"/>
    <property type="match status" value="1"/>
</dbReference>
<dbReference type="AlphaFoldDB" id="S6B8N7"/>
<name>S6B8N7_BABBO</name>
<protein>
    <submittedName>
        <fullName evidence="1">Uncharacterized protein</fullName>
    </submittedName>
</protein>
<sequence>MATRASTCVCCRRTFVNTPVSTSSSLLLVVSSCLLRVARTRFTLLDTLSLKRRAMYLTVTTRSLMRMRVMMKMTLDPLTRSPLLRGRTLERVARSNSFDTSESTFVHRLLT</sequence>
<proteinExistence type="evidence at transcript level"/>